<dbReference type="EC" id="2.4.-.-" evidence="3"/>
<gene>
    <name evidence="3" type="ORF">ACFSKL_21735</name>
</gene>
<accession>A0ABW4VT03</accession>
<dbReference type="EMBL" id="JBHUHR010000048">
    <property type="protein sequence ID" value="MFD2037432.1"/>
    <property type="molecule type" value="Genomic_DNA"/>
</dbReference>
<comment type="caution">
    <text evidence="3">The sequence shown here is derived from an EMBL/GenBank/DDBJ whole genome shotgun (WGS) entry which is preliminary data.</text>
</comment>
<name>A0ABW4VT03_9BACT</name>
<dbReference type="RefSeq" id="WP_376889303.1">
    <property type="nucleotide sequence ID" value="NZ_JBHUHR010000048.1"/>
</dbReference>
<dbReference type="Proteomes" id="UP001597361">
    <property type="component" value="Unassembled WGS sequence"/>
</dbReference>
<keyword evidence="4" id="KW-1185">Reference proteome</keyword>
<proteinExistence type="predicted"/>
<evidence type="ECO:0000259" key="2">
    <source>
        <dbReference type="Pfam" id="PF00534"/>
    </source>
</evidence>
<keyword evidence="1 3" id="KW-0808">Transferase</keyword>
<dbReference type="CDD" id="cd03801">
    <property type="entry name" value="GT4_PimA-like"/>
    <property type="match status" value="1"/>
</dbReference>
<evidence type="ECO:0000313" key="4">
    <source>
        <dbReference type="Proteomes" id="UP001597361"/>
    </source>
</evidence>
<protein>
    <submittedName>
        <fullName evidence="3">Glycosyltransferase family 4 protein</fullName>
        <ecNumber evidence="3">2.4.-.-</ecNumber>
    </submittedName>
</protein>
<dbReference type="Pfam" id="PF00534">
    <property type="entry name" value="Glycos_transf_1"/>
    <property type="match status" value="1"/>
</dbReference>
<sequence>MVKPKALIVVPSFQSFIVQDIQLLSEHYELIINHYNWKKKELAPIYLIRQLFHLLVSISQCKFILIHFGGYWSFLPTLLGKIFSKPSYIVLHGTDCAAIPELNYGSLRIPLLKWFCKKSYEWATMLLPVSNSLVFSQNKFNNPNSTITNGFQYHFPNLNTPHTVIPNGFDIDFWKPGENVRKGQHTFISVLSKEQFILKGGDLIVQLGEKFKDYTFLIAGMEKPENLSTTKNVYFLGKLPPERLRSYYQKANFYFQLSIFEGFGCALCEAMLCGCIPLGSDVNEIPVIIGNTGLILKSRKIAELESEVNKLLNFNIEQNTDQTPRNRITKLYNLENRKKMLIKTLSNN</sequence>
<organism evidence="3 4">
    <name type="scientific">Belliella marina</name>
    <dbReference type="NCBI Taxonomy" id="1644146"/>
    <lineage>
        <taxon>Bacteria</taxon>
        <taxon>Pseudomonadati</taxon>
        <taxon>Bacteroidota</taxon>
        <taxon>Cytophagia</taxon>
        <taxon>Cytophagales</taxon>
        <taxon>Cyclobacteriaceae</taxon>
        <taxon>Belliella</taxon>
    </lineage>
</organism>
<dbReference type="Gene3D" id="3.40.50.2000">
    <property type="entry name" value="Glycogen Phosphorylase B"/>
    <property type="match status" value="2"/>
</dbReference>
<dbReference type="InterPro" id="IPR001296">
    <property type="entry name" value="Glyco_trans_1"/>
</dbReference>
<reference evidence="4" key="1">
    <citation type="journal article" date="2019" name="Int. J. Syst. Evol. Microbiol.">
        <title>The Global Catalogue of Microorganisms (GCM) 10K type strain sequencing project: providing services to taxonomists for standard genome sequencing and annotation.</title>
        <authorList>
            <consortium name="The Broad Institute Genomics Platform"/>
            <consortium name="The Broad Institute Genome Sequencing Center for Infectious Disease"/>
            <person name="Wu L."/>
            <person name="Ma J."/>
        </authorList>
    </citation>
    <scope>NUCLEOTIDE SEQUENCE [LARGE SCALE GENOMIC DNA]</scope>
    <source>
        <strain evidence="4">CGMCC 1.15180</strain>
    </source>
</reference>
<dbReference type="SUPFAM" id="SSF53756">
    <property type="entry name" value="UDP-Glycosyltransferase/glycogen phosphorylase"/>
    <property type="match status" value="1"/>
</dbReference>
<dbReference type="PANTHER" id="PTHR46401:SF2">
    <property type="entry name" value="GLYCOSYLTRANSFERASE WBBK-RELATED"/>
    <property type="match status" value="1"/>
</dbReference>
<evidence type="ECO:0000313" key="3">
    <source>
        <dbReference type="EMBL" id="MFD2037432.1"/>
    </source>
</evidence>
<keyword evidence="3" id="KW-0328">Glycosyltransferase</keyword>
<dbReference type="GO" id="GO:0016757">
    <property type="term" value="F:glycosyltransferase activity"/>
    <property type="evidence" value="ECO:0007669"/>
    <property type="project" value="UniProtKB-KW"/>
</dbReference>
<dbReference type="PANTHER" id="PTHR46401">
    <property type="entry name" value="GLYCOSYLTRANSFERASE WBBK-RELATED"/>
    <property type="match status" value="1"/>
</dbReference>
<evidence type="ECO:0000256" key="1">
    <source>
        <dbReference type="ARBA" id="ARBA00022679"/>
    </source>
</evidence>
<feature type="domain" description="Glycosyl transferase family 1" evidence="2">
    <location>
        <begin position="182"/>
        <end position="315"/>
    </location>
</feature>